<dbReference type="EMBL" id="CAJVQA010000326">
    <property type="protein sequence ID" value="CAG8468800.1"/>
    <property type="molecule type" value="Genomic_DNA"/>
</dbReference>
<evidence type="ECO:0000313" key="3">
    <source>
        <dbReference type="Proteomes" id="UP000789759"/>
    </source>
</evidence>
<proteinExistence type="predicted"/>
<accession>A0A9N8Z0X1</accession>
<keyword evidence="1" id="KW-0472">Membrane</keyword>
<feature type="transmembrane region" description="Helical" evidence="1">
    <location>
        <begin position="21"/>
        <end position="44"/>
    </location>
</feature>
<sequence length="497" mass="55534">MIKKFFKRIIKDIVDKPSPNFITTSIALVVLIVLVGFIIVFGVGHLKLIFPVGSPLIMGIPLAVTFIILYSITLILSGVFNWWMSYYVSIENRYNNDLTYLVIAGSKDNGFRPAYVRAKIDIPILLKIIGVIAALTGILNIFIGSSLVPITVPFSLSVYDDTFIADPLVLCVTKNISDNDEPCQNLFQNRFNFRWFREASDVMINGYSNNLSKSWGGKRGVVKDERILMLAAVNNDSNSIYRFVKAADENYSIPIFSMITLCNGSVLLDESNYEYLNYTRSLINLTEAAANETLINAMKGESDKSKLDGRWIAEVTKLELEDHHKESTKLTLNFVQILPLDSLCLGSVTVVNPYYKLCRPIIDRSFVCYMNTRVEKVNHVKAACDNDNLCDSGGYSGDSGLIYSSPRPVYNKEIHDSLAIYNGHMLIPQCKDSSNDGCLDPHVNNLTQVRDQFIKLLRGIIASGVIARQKLLADMELGEKMTVETVIRLTTGVILEG</sequence>
<organism evidence="2 3">
    <name type="scientific">Cetraspora pellucida</name>
    <dbReference type="NCBI Taxonomy" id="1433469"/>
    <lineage>
        <taxon>Eukaryota</taxon>
        <taxon>Fungi</taxon>
        <taxon>Fungi incertae sedis</taxon>
        <taxon>Mucoromycota</taxon>
        <taxon>Glomeromycotina</taxon>
        <taxon>Glomeromycetes</taxon>
        <taxon>Diversisporales</taxon>
        <taxon>Gigasporaceae</taxon>
        <taxon>Cetraspora</taxon>
    </lineage>
</organism>
<evidence type="ECO:0000313" key="2">
    <source>
        <dbReference type="EMBL" id="CAG8468800.1"/>
    </source>
</evidence>
<dbReference type="OrthoDB" id="2427706at2759"/>
<keyword evidence="3" id="KW-1185">Reference proteome</keyword>
<feature type="transmembrane region" description="Helical" evidence="1">
    <location>
        <begin position="124"/>
        <end position="143"/>
    </location>
</feature>
<protein>
    <submittedName>
        <fullName evidence="2">6148_t:CDS:1</fullName>
    </submittedName>
</protein>
<gene>
    <name evidence="2" type="ORF">CPELLU_LOCUS971</name>
</gene>
<dbReference type="Proteomes" id="UP000789759">
    <property type="component" value="Unassembled WGS sequence"/>
</dbReference>
<name>A0A9N8Z0X1_9GLOM</name>
<keyword evidence="1" id="KW-0812">Transmembrane</keyword>
<keyword evidence="1" id="KW-1133">Transmembrane helix</keyword>
<reference evidence="2" key="1">
    <citation type="submission" date="2021-06" db="EMBL/GenBank/DDBJ databases">
        <authorList>
            <person name="Kallberg Y."/>
            <person name="Tangrot J."/>
            <person name="Rosling A."/>
        </authorList>
    </citation>
    <scope>NUCLEOTIDE SEQUENCE</scope>
    <source>
        <strain evidence="2">FL966</strain>
    </source>
</reference>
<comment type="caution">
    <text evidence="2">The sequence shown here is derived from an EMBL/GenBank/DDBJ whole genome shotgun (WGS) entry which is preliminary data.</text>
</comment>
<feature type="transmembrane region" description="Helical" evidence="1">
    <location>
        <begin position="56"/>
        <end position="83"/>
    </location>
</feature>
<evidence type="ECO:0000256" key="1">
    <source>
        <dbReference type="SAM" id="Phobius"/>
    </source>
</evidence>
<dbReference type="AlphaFoldDB" id="A0A9N8Z0X1"/>